<accession>A0A6A6MNF4</accession>
<evidence type="ECO:0000256" key="1">
    <source>
        <dbReference type="SAM" id="MobiDB-lite"/>
    </source>
</evidence>
<dbReference type="AlphaFoldDB" id="A0A6A6MNF4"/>
<dbReference type="EMBL" id="JAAGAX010000005">
    <property type="protein sequence ID" value="KAF2313868.1"/>
    <property type="molecule type" value="Genomic_DNA"/>
</dbReference>
<dbReference type="Proteomes" id="UP000467840">
    <property type="component" value="Chromosome 15"/>
</dbReference>
<sequence>MFNNLKRSSPRKFHSGGTIRKSIMDSPNFAARLWMKALKGKCGLWAKDSIPEVDVLIVGRGIAAHVWASIALIAQVFPSLQLKEIKFAELNNMLRLLTLCMFFSTKPFPVFLESAGYCLDDVLLQKPKAGIVGHSLGGAIAKARVAGAGALLCPVSRSTQHTLKLMLCQKLLWYLKVLKLLSLKFKQKESVQNKLGCNSSSESGHDDTEEDGPLIPNDRVMNSSAIEDVTEGELWYELEKELQRHESEVDIDARAEEAAVAKENTVEENIITNAFETKSPIISADVSDSNQLESCILFPCLLPILLI</sequence>
<dbReference type="PANTHER" id="PTHR46023:SF6">
    <property type="entry name" value="LIPASE CLASS 3 FAMILY PROTEIN"/>
    <property type="match status" value="1"/>
</dbReference>
<feature type="region of interest" description="Disordered" evidence="1">
    <location>
        <begin position="195"/>
        <end position="220"/>
    </location>
</feature>
<proteinExistence type="predicted"/>
<organism evidence="2 3">
    <name type="scientific">Hevea brasiliensis</name>
    <name type="common">Para rubber tree</name>
    <name type="synonym">Siphonia brasiliensis</name>
    <dbReference type="NCBI Taxonomy" id="3981"/>
    <lineage>
        <taxon>Eukaryota</taxon>
        <taxon>Viridiplantae</taxon>
        <taxon>Streptophyta</taxon>
        <taxon>Embryophyta</taxon>
        <taxon>Tracheophyta</taxon>
        <taxon>Spermatophyta</taxon>
        <taxon>Magnoliopsida</taxon>
        <taxon>eudicotyledons</taxon>
        <taxon>Gunneridae</taxon>
        <taxon>Pentapetalae</taxon>
        <taxon>rosids</taxon>
        <taxon>fabids</taxon>
        <taxon>Malpighiales</taxon>
        <taxon>Euphorbiaceae</taxon>
        <taxon>Crotonoideae</taxon>
        <taxon>Micrandreae</taxon>
        <taxon>Hevea</taxon>
    </lineage>
</organism>
<comment type="caution">
    <text evidence="2">The sequence shown here is derived from an EMBL/GenBank/DDBJ whole genome shotgun (WGS) entry which is preliminary data.</text>
</comment>
<reference evidence="2 3" key="1">
    <citation type="journal article" date="2020" name="Mol. Plant">
        <title>The Chromosome-Based Rubber Tree Genome Provides New Insights into Spurge Genome Evolution and Rubber Biosynthesis.</title>
        <authorList>
            <person name="Liu J."/>
            <person name="Shi C."/>
            <person name="Shi C.C."/>
            <person name="Li W."/>
            <person name="Zhang Q.J."/>
            <person name="Zhang Y."/>
            <person name="Li K."/>
            <person name="Lu H.F."/>
            <person name="Shi C."/>
            <person name="Zhu S.T."/>
            <person name="Xiao Z.Y."/>
            <person name="Nan H."/>
            <person name="Yue Y."/>
            <person name="Zhu X.G."/>
            <person name="Wu Y."/>
            <person name="Hong X.N."/>
            <person name="Fan G.Y."/>
            <person name="Tong Y."/>
            <person name="Zhang D."/>
            <person name="Mao C.L."/>
            <person name="Liu Y.L."/>
            <person name="Hao S.J."/>
            <person name="Liu W.Q."/>
            <person name="Lv M.Q."/>
            <person name="Zhang H.B."/>
            <person name="Liu Y."/>
            <person name="Hu-Tang G.R."/>
            <person name="Wang J.P."/>
            <person name="Wang J.H."/>
            <person name="Sun Y.H."/>
            <person name="Ni S.B."/>
            <person name="Chen W.B."/>
            <person name="Zhang X.C."/>
            <person name="Jiao Y.N."/>
            <person name="Eichler E.E."/>
            <person name="Li G.H."/>
            <person name="Liu X."/>
            <person name="Gao L.Z."/>
        </authorList>
    </citation>
    <scope>NUCLEOTIDE SEQUENCE [LARGE SCALE GENOMIC DNA]</scope>
    <source>
        <strain evidence="3">cv. GT1</strain>
        <tissue evidence="2">Leaf</tissue>
    </source>
</reference>
<gene>
    <name evidence="2" type="ORF">GH714_018425</name>
</gene>
<protein>
    <submittedName>
        <fullName evidence="2">Uncharacterized protein</fullName>
    </submittedName>
</protein>
<evidence type="ECO:0000313" key="3">
    <source>
        <dbReference type="Proteomes" id="UP000467840"/>
    </source>
</evidence>
<keyword evidence="3" id="KW-1185">Reference proteome</keyword>
<dbReference type="PANTHER" id="PTHR46023">
    <property type="entry name" value="LIPASE CLASS 3 PROTEIN-LIKE"/>
    <property type="match status" value="1"/>
</dbReference>
<evidence type="ECO:0000313" key="2">
    <source>
        <dbReference type="EMBL" id="KAF2313868.1"/>
    </source>
</evidence>
<name>A0A6A6MNF4_HEVBR</name>